<protein>
    <recommendedName>
        <fullName evidence="9">D-xylose reductase</fullName>
    </recommendedName>
</protein>
<dbReference type="InterPro" id="IPR027479">
    <property type="entry name" value="S-Me-THD_N_sf"/>
</dbReference>
<evidence type="ECO:0000313" key="8">
    <source>
        <dbReference type="Proteomes" id="UP001273209"/>
    </source>
</evidence>
<dbReference type="Gene3D" id="3.40.1610.10">
    <property type="entry name" value="CV3147-like domain"/>
    <property type="match status" value="1"/>
</dbReference>
<evidence type="ECO:0000313" key="7">
    <source>
        <dbReference type="EMBL" id="KAK4076771.1"/>
    </source>
</evidence>
<dbReference type="Pfam" id="PF05378">
    <property type="entry name" value="Hydant_A_N"/>
    <property type="match status" value="1"/>
</dbReference>
<dbReference type="InterPro" id="IPR043129">
    <property type="entry name" value="ATPase_NBD"/>
</dbReference>
<dbReference type="InterPro" id="IPR020471">
    <property type="entry name" value="AKR"/>
</dbReference>
<feature type="domain" description="Hydantoinase/oxoprolinase N-terminal" evidence="4">
    <location>
        <begin position="11"/>
        <end position="191"/>
    </location>
</feature>
<dbReference type="GO" id="GO:0016787">
    <property type="term" value="F:hydrolase activity"/>
    <property type="evidence" value="ECO:0007669"/>
    <property type="project" value="InterPro"/>
</dbReference>
<dbReference type="PANTHER" id="PTHR11365">
    <property type="entry name" value="5-OXOPROLINASE RELATED"/>
    <property type="match status" value="1"/>
</dbReference>
<name>A0AAE1IF61_9HYPO</name>
<dbReference type="InterPro" id="IPR008040">
    <property type="entry name" value="Hydant_A_N"/>
</dbReference>
<dbReference type="PROSITE" id="PS00062">
    <property type="entry name" value="ALDOKETO_REDUCTASE_2"/>
    <property type="match status" value="1"/>
</dbReference>
<evidence type="ECO:0000259" key="2">
    <source>
        <dbReference type="Pfam" id="PF00248"/>
    </source>
</evidence>
<dbReference type="SUPFAM" id="SSF160991">
    <property type="entry name" value="CV3147-like"/>
    <property type="match status" value="1"/>
</dbReference>
<evidence type="ECO:0000259" key="5">
    <source>
        <dbReference type="Pfam" id="PF06032"/>
    </source>
</evidence>
<feature type="domain" description="NADP-dependent oxidoreductase" evidence="2">
    <location>
        <begin position="1057"/>
        <end position="1240"/>
    </location>
</feature>
<dbReference type="InterPro" id="IPR010318">
    <property type="entry name" value="S-Me-THD_N"/>
</dbReference>
<dbReference type="PRINTS" id="PR00069">
    <property type="entry name" value="ALDKETRDTASE"/>
</dbReference>
<comment type="caution">
    <text evidence="7">The sequence shown here is derived from an EMBL/GenBank/DDBJ whole genome shotgun (WGS) entry which is preliminary data.</text>
</comment>
<dbReference type="InterPro" id="IPR024071">
    <property type="entry name" value="S-Me-THD_C_sf"/>
</dbReference>
<keyword evidence="1" id="KW-0560">Oxidoreductase</keyword>
<proteinExistence type="predicted"/>
<dbReference type="InterPro" id="IPR048350">
    <property type="entry name" value="S-Me-THD-like_C"/>
</dbReference>
<reference evidence="7" key="1">
    <citation type="submission" date="2023-11" db="EMBL/GenBank/DDBJ databases">
        <title>The genome sequences of three competitors of mushroom-forming fungi.</title>
        <authorList>
            <person name="Beijen E."/>
            <person name="Ohm R.A."/>
        </authorList>
    </citation>
    <scope>NUCLEOTIDE SEQUENCE</scope>
    <source>
        <strain evidence="7">CBS 100526</strain>
    </source>
</reference>
<accession>A0AAE1IF61</accession>
<dbReference type="Gene3D" id="3.20.20.100">
    <property type="entry name" value="NADP-dependent oxidoreductase domain"/>
    <property type="match status" value="1"/>
</dbReference>
<dbReference type="InterPro" id="IPR018170">
    <property type="entry name" value="Aldo/ket_reductase_CS"/>
</dbReference>
<evidence type="ECO:0000259" key="6">
    <source>
        <dbReference type="Pfam" id="PF20906"/>
    </source>
</evidence>
<dbReference type="InterPro" id="IPR002821">
    <property type="entry name" value="Hydantoinase_A"/>
</dbReference>
<feature type="domain" description="Hydantoinase A/oxoprolinase" evidence="3">
    <location>
        <begin position="211"/>
        <end position="421"/>
    </location>
</feature>
<dbReference type="RefSeq" id="XP_062756881.1">
    <property type="nucleotide sequence ID" value="XM_062898770.1"/>
</dbReference>
<evidence type="ECO:0008006" key="9">
    <source>
        <dbReference type="Google" id="ProtNLM"/>
    </source>
</evidence>
<dbReference type="PANTHER" id="PTHR11365:SF10">
    <property type="entry name" value="HYDANTOINASE_OXOPROLINASE"/>
    <property type="match status" value="1"/>
</dbReference>
<gene>
    <name evidence="7" type="ORF">Triagg1_4374</name>
</gene>
<evidence type="ECO:0000259" key="4">
    <source>
        <dbReference type="Pfam" id="PF05378"/>
    </source>
</evidence>
<dbReference type="Gene3D" id="3.30.420.40">
    <property type="match status" value="1"/>
</dbReference>
<dbReference type="GeneID" id="87918675"/>
<dbReference type="Gene3D" id="2.40.390.10">
    <property type="entry name" value="CV3147-like"/>
    <property type="match status" value="1"/>
</dbReference>
<dbReference type="Proteomes" id="UP001273209">
    <property type="component" value="Unassembled WGS sequence"/>
</dbReference>
<evidence type="ECO:0000259" key="3">
    <source>
        <dbReference type="Pfam" id="PF01968"/>
    </source>
</evidence>
<dbReference type="FunFam" id="3.40.1610.10:FF:000001">
    <property type="entry name" value="Hydantoinase, putative"/>
    <property type="match status" value="1"/>
</dbReference>
<dbReference type="GO" id="GO:0016491">
    <property type="term" value="F:oxidoreductase activity"/>
    <property type="evidence" value="ECO:0007669"/>
    <property type="project" value="UniProtKB-KW"/>
</dbReference>
<feature type="domain" description="S-Me-THD N-terminal" evidence="5">
    <location>
        <begin position="599"/>
        <end position="759"/>
    </location>
</feature>
<organism evidence="7 8">
    <name type="scientific">Trichoderma aggressivum f. europaeum</name>
    <dbReference type="NCBI Taxonomy" id="173218"/>
    <lineage>
        <taxon>Eukaryota</taxon>
        <taxon>Fungi</taxon>
        <taxon>Dikarya</taxon>
        <taxon>Ascomycota</taxon>
        <taxon>Pezizomycotina</taxon>
        <taxon>Sordariomycetes</taxon>
        <taxon>Hypocreomycetidae</taxon>
        <taxon>Hypocreales</taxon>
        <taxon>Hypocreaceae</taxon>
        <taxon>Trichoderma</taxon>
    </lineage>
</organism>
<dbReference type="FunFam" id="2.40.390.10:FF:000002">
    <property type="entry name" value="ACR027Cp"/>
    <property type="match status" value="1"/>
</dbReference>
<dbReference type="SUPFAM" id="SSF51430">
    <property type="entry name" value="NAD(P)-linked oxidoreductase"/>
    <property type="match status" value="1"/>
</dbReference>
<dbReference type="Pfam" id="PF00248">
    <property type="entry name" value="Aldo_ket_red"/>
    <property type="match status" value="1"/>
</dbReference>
<dbReference type="InterPro" id="IPR036812">
    <property type="entry name" value="NAD(P)_OxRdtase_dom_sf"/>
</dbReference>
<dbReference type="Pfam" id="PF06032">
    <property type="entry name" value="S-Me-THD_N"/>
    <property type="match status" value="1"/>
</dbReference>
<dbReference type="Pfam" id="PF20906">
    <property type="entry name" value="S-Me-THD_C"/>
    <property type="match status" value="1"/>
</dbReference>
<feature type="domain" description="S-Me-THD-like C-terminal" evidence="6">
    <location>
        <begin position="763"/>
        <end position="983"/>
    </location>
</feature>
<sequence>MGSISSSKRLRVGVDVGGTNTDGVVIDPSRVSEPDKGIMAWHKAATTTNPSDGISDAITTMFTTAKISPGDVASVIIGTTHFVNAVMERDANRLSKVAVIRLSGPFGKHAPPCVDWPDDMRELILGYYAFAKGGLEVDGSLISDIDEAELRSYCKEIKDRGIKSIVVNGVFSPIDTVERQEERAAKIIRDEIPGCDLVCSNEVANLGFLERENAAVLNASILSFARKTIRSFQEPVKKLGLECSVFITQNDETLLSGEMAARLPIRTFSSGPTNSMRGAAFLVGEGFNEAIMVVDIGGTTSDVGLLLANGFPRQQAAYSDLAGVRMNFSCPDVKSIALGGGSIVRKGDSMTIGPDSVGYKLTKEAVAFGGQVLTTTDCTVLSDPTMAVGNRDLVDGALTNEEMVRFKSIVKHKLEKVIDMMKTSPGDVPVLLVGGGAIIAPDVLEGASKVIKPKFAEVANAIGAATARVSAVIDTVKSTESKTTAQLLEEISAEAVEKAVAAGALSDSVTIAEIETIPLQYIANRSRFIVRAAGDFDYSRTDLATVPATSQYVDDLEMSAYEKTAKAKTEKVTSEFQSEADLLAYRPDVRERVWFINETDLGWISTGCYILGSGGGGSPYAQMIGLRQLLRAGAVVRVVNPYDLPDDASVGCGGGMGSPTVSIEKISGDEMMEAQTELYKICEKRPTHMIALEIGGGNGLQGMILGASLNMDIPCIDGDWMGRAYPEKSQTTPVVFNERCPVWSPVAMADGNGNVVIIPKATSDLQVERVLRAGLSQMGSQTGCADSPVTGAEMKRWVVQHTISLSWRIGRAVSRARLTNRVDNVAETIIHECGGPQAAKVIWKGKIVGVERTLRMGHVYGECIIEGADIVERDDPTQENQTQFKGFIKIPFKNENIAAVRMASLKDVLRTEKQEDVLAIVPDLIAVIDAQSGEAIGTPEYRYGLLVVVLGITASDKWTGTQRGIDIGGPKGLGIPHLEYEPLGKFVTPPNMSTVRDVHFMNRWSLFSSARSLGALIPSSIPLPASTLNSTYFRPLVTRTMQIPTLPLRDGTAIPMLGFGTGTTWYKDNPEDPLSPQLVELLKAALAQGYVHIDTADSYGTEREVGLAIQQSGIPREKLFVTTKVQDGWENIPAALDASLEKLGLEYVDLYLLHNPYVIGSNEGIQAAWKGLEAVKAQEKAKSIGISNFQRHHIEALLETCTIKPVINQLEFHPYLQRANNFLPWMREHGIEVSSFKSLAPITVGKGVPLEDPSPLDELLPSLAGKYRMPESASHLKEYIIATEVKLEPADVEEISQEGFKHHFRWWGKKFFEPDDRS</sequence>
<keyword evidence="8" id="KW-1185">Reference proteome</keyword>
<dbReference type="Pfam" id="PF01968">
    <property type="entry name" value="Hydantoinase_A"/>
    <property type="match status" value="1"/>
</dbReference>
<dbReference type="EMBL" id="JAWRVG010000013">
    <property type="protein sequence ID" value="KAK4076771.1"/>
    <property type="molecule type" value="Genomic_DNA"/>
</dbReference>
<dbReference type="SUPFAM" id="SSF53067">
    <property type="entry name" value="Actin-like ATPase domain"/>
    <property type="match status" value="2"/>
</dbReference>
<dbReference type="InterPro" id="IPR023210">
    <property type="entry name" value="NADP_OxRdtase_dom"/>
</dbReference>
<evidence type="ECO:0000256" key="1">
    <source>
        <dbReference type="ARBA" id="ARBA00023002"/>
    </source>
</evidence>
<dbReference type="InterPro" id="IPR045079">
    <property type="entry name" value="Oxoprolinase-like"/>
</dbReference>